<reference evidence="1 2" key="1">
    <citation type="submission" date="2022-10" db="EMBL/GenBank/DDBJ databases">
        <title>Erythrobacter sp. sf7 Genome sequencing.</title>
        <authorList>
            <person name="Park S."/>
        </authorList>
    </citation>
    <scope>NUCLEOTIDE SEQUENCE [LARGE SCALE GENOMIC DNA]</scope>
    <source>
        <strain evidence="2">sf7</strain>
    </source>
</reference>
<gene>
    <name evidence="1" type="ORF">OIK40_09350</name>
</gene>
<name>A0ABT5JQP2_9SPHN</name>
<dbReference type="Proteomes" id="UP001216558">
    <property type="component" value="Unassembled WGS sequence"/>
</dbReference>
<evidence type="ECO:0000313" key="1">
    <source>
        <dbReference type="EMBL" id="MDC8754844.1"/>
    </source>
</evidence>
<keyword evidence="2" id="KW-1185">Reference proteome</keyword>
<proteinExistence type="predicted"/>
<organism evidence="1 2">
    <name type="scientific">Erythrobacter fulvus</name>
    <dbReference type="NCBI Taxonomy" id="2987523"/>
    <lineage>
        <taxon>Bacteria</taxon>
        <taxon>Pseudomonadati</taxon>
        <taxon>Pseudomonadota</taxon>
        <taxon>Alphaproteobacteria</taxon>
        <taxon>Sphingomonadales</taxon>
        <taxon>Erythrobacteraceae</taxon>
        <taxon>Erythrobacter/Porphyrobacter group</taxon>
        <taxon>Erythrobacter</taxon>
    </lineage>
</organism>
<evidence type="ECO:0000313" key="2">
    <source>
        <dbReference type="Proteomes" id="UP001216558"/>
    </source>
</evidence>
<protein>
    <recommendedName>
        <fullName evidence="3">HNH endonuclease</fullName>
    </recommendedName>
</protein>
<accession>A0ABT5JQP2</accession>
<dbReference type="RefSeq" id="WP_273678046.1">
    <property type="nucleotide sequence ID" value="NZ_JAQQXQ010000006.1"/>
</dbReference>
<dbReference type="EMBL" id="JAQQXQ010000006">
    <property type="protein sequence ID" value="MDC8754844.1"/>
    <property type="molecule type" value="Genomic_DNA"/>
</dbReference>
<evidence type="ECO:0008006" key="3">
    <source>
        <dbReference type="Google" id="ProtNLM"/>
    </source>
</evidence>
<comment type="caution">
    <text evidence="1">The sequence shown here is derived from an EMBL/GenBank/DDBJ whole genome shotgun (WGS) entry which is preliminary data.</text>
</comment>
<sequence>MSQTKTCGTCKETKPVSEFYRRGGGKPGYRYRCKACDKIARRKGQIATASNEHCGHSKQR</sequence>